<dbReference type="Proteomes" id="UP000001593">
    <property type="component" value="Unassembled WGS sequence"/>
</dbReference>
<dbReference type="InterPro" id="IPR006629">
    <property type="entry name" value="LITAF"/>
</dbReference>
<evidence type="ECO:0000256" key="3">
    <source>
        <dbReference type="ARBA" id="ARBA00004630"/>
    </source>
</evidence>
<keyword evidence="12" id="KW-1185">Reference proteome</keyword>
<dbReference type="GO" id="GO:0031902">
    <property type="term" value="C:late endosome membrane"/>
    <property type="evidence" value="ECO:0007669"/>
    <property type="project" value="UniProtKB-SubCell"/>
</dbReference>
<evidence type="ECO:0000256" key="5">
    <source>
        <dbReference type="ARBA" id="ARBA00022723"/>
    </source>
</evidence>
<feature type="compositionally biased region" description="Basic and acidic residues" evidence="8">
    <location>
        <begin position="43"/>
        <end position="55"/>
    </location>
</feature>
<dbReference type="GO" id="GO:0008270">
    <property type="term" value="F:zinc ion binding"/>
    <property type="evidence" value="ECO:0000318"/>
    <property type="project" value="GO_Central"/>
</dbReference>
<keyword evidence="6" id="KW-0862">Zinc</keyword>
<dbReference type="Pfam" id="PF10601">
    <property type="entry name" value="zf-LITAF-like"/>
    <property type="match status" value="1"/>
</dbReference>
<feature type="domain" description="LITAF" evidence="10">
    <location>
        <begin position="71"/>
        <end position="155"/>
    </location>
</feature>
<reference evidence="11 12" key="1">
    <citation type="journal article" date="2007" name="Science">
        <title>Sea anemone genome reveals ancestral eumetazoan gene repertoire and genomic organization.</title>
        <authorList>
            <person name="Putnam N.H."/>
            <person name="Srivastava M."/>
            <person name="Hellsten U."/>
            <person name="Dirks B."/>
            <person name="Chapman J."/>
            <person name="Salamov A."/>
            <person name="Terry A."/>
            <person name="Shapiro H."/>
            <person name="Lindquist E."/>
            <person name="Kapitonov V.V."/>
            <person name="Jurka J."/>
            <person name="Genikhovich G."/>
            <person name="Grigoriev I.V."/>
            <person name="Lucas S.M."/>
            <person name="Steele R.E."/>
            <person name="Finnerty J.R."/>
            <person name="Technau U."/>
            <person name="Martindale M.Q."/>
            <person name="Rokhsar D.S."/>
        </authorList>
    </citation>
    <scope>NUCLEOTIDE SEQUENCE [LARGE SCALE GENOMIC DNA]</scope>
    <source>
        <strain evidence="12">CH2 X CH6</strain>
    </source>
</reference>
<evidence type="ECO:0000313" key="12">
    <source>
        <dbReference type="Proteomes" id="UP000001593"/>
    </source>
</evidence>
<comment type="subcellular location">
    <subcellularLocation>
        <location evidence="2">Endosome membrane</location>
        <topology evidence="2">Peripheral membrane protein</topology>
    </subcellularLocation>
    <subcellularLocation>
        <location evidence="1">Late endosome membrane</location>
    </subcellularLocation>
    <subcellularLocation>
        <location evidence="3">Lysosome membrane</location>
        <topology evidence="3">Peripheral membrane protein</topology>
        <orientation evidence="3">Cytoplasmic side</orientation>
    </subcellularLocation>
</comment>
<evidence type="ECO:0000256" key="1">
    <source>
        <dbReference type="ARBA" id="ARBA00004414"/>
    </source>
</evidence>
<protein>
    <recommendedName>
        <fullName evidence="10">LITAF domain-containing protein</fullName>
    </recommendedName>
</protein>
<sequence length="185" mass="20741">MPLNPPSDQPQSAIYQNYAFQDRWLDNNKSSPESNKNSNGNGLKDKTKASKATEKPEIFEQSVMGKVQTNIKFHNLEDRQDYRDESVYTFCGSCMNHMMTVVRFRIGRMTVAVSALVFMLGCVAGCCLVPFIIKGLRDVIHSCPNCQITLGKYRRTPKNVLLGTKTDFPFERGNAATNPFWGGGC</sequence>
<evidence type="ECO:0000256" key="4">
    <source>
        <dbReference type="ARBA" id="ARBA00005975"/>
    </source>
</evidence>
<evidence type="ECO:0000256" key="7">
    <source>
        <dbReference type="ARBA" id="ARBA00023136"/>
    </source>
</evidence>
<evidence type="ECO:0000256" key="9">
    <source>
        <dbReference type="SAM" id="Phobius"/>
    </source>
</evidence>
<keyword evidence="7 9" id="KW-0472">Membrane</keyword>
<name>A7SEW4_NEMVE</name>
<evidence type="ECO:0000256" key="2">
    <source>
        <dbReference type="ARBA" id="ARBA00004481"/>
    </source>
</evidence>
<feature type="region of interest" description="Disordered" evidence="8">
    <location>
        <begin position="25"/>
        <end position="55"/>
    </location>
</feature>
<dbReference type="STRING" id="45351.A7SEW4"/>
<dbReference type="SMART" id="SM00714">
    <property type="entry name" value="LITAF"/>
    <property type="match status" value="1"/>
</dbReference>
<dbReference type="AlphaFoldDB" id="A7SEW4"/>
<dbReference type="PROSITE" id="PS51837">
    <property type="entry name" value="LITAF"/>
    <property type="match status" value="1"/>
</dbReference>
<accession>A7SEW4</accession>
<evidence type="ECO:0000259" key="10">
    <source>
        <dbReference type="PROSITE" id="PS51837"/>
    </source>
</evidence>
<feature type="transmembrane region" description="Helical" evidence="9">
    <location>
        <begin position="109"/>
        <end position="133"/>
    </location>
</feature>
<dbReference type="GO" id="GO:0005765">
    <property type="term" value="C:lysosomal membrane"/>
    <property type="evidence" value="ECO:0007669"/>
    <property type="project" value="UniProtKB-SubCell"/>
</dbReference>
<keyword evidence="9" id="KW-1133">Transmembrane helix</keyword>
<evidence type="ECO:0000313" key="11">
    <source>
        <dbReference type="EMBL" id="EDO37779.1"/>
    </source>
</evidence>
<keyword evidence="5" id="KW-0479">Metal-binding</keyword>
<keyword evidence="9" id="KW-0812">Transmembrane</keyword>
<dbReference type="PANTHER" id="PTHR23292:SF6">
    <property type="entry name" value="FI16602P1-RELATED"/>
    <property type="match status" value="1"/>
</dbReference>
<evidence type="ECO:0000256" key="6">
    <source>
        <dbReference type="ARBA" id="ARBA00022833"/>
    </source>
</evidence>
<dbReference type="InterPro" id="IPR037519">
    <property type="entry name" value="LITAF_fam"/>
</dbReference>
<dbReference type="HOGENOM" id="CLU_1462976_0_0_1"/>
<evidence type="ECO:0000256" key="8">
    <source>
        <dbReference type="SAM" id="MobiDB-lite"/>
    </source>
</evidence>
<dbReference type="PANTHER" id="PTHR23292">
    <property type="entry name" value="LIPOPOLYSACCHARIDE-INDUCED TUMOR NECROSIS FACTOR-ALPHA FACTOR"/>
    <property type="match status" value="1"/>
</dbReference>
<dbReference type="OMA" id="FRIGRMT"/>
<gene>
    <name evidence="11" type="ORF">NEMVEDRAFT_v1g211206</name>
</gene>
<feature type="compositionally biased region" description="Low complexity" evidence="8">
    <location>
        <begin position="27"/>
        <end position="42"/>
    </location>
</feature>
<proteinExistence type="inferred from homology"/>
<dbReference type="EMBL" id="DS469639">
    <property type="protein sequence ID" value="EDO37779.1"/>
    <property type="molecule type" value="Genomic_DNA"/>
</dbReference>
<organism evidence="11 12">
    <name type="scientific">Nematostella vectensis</name>
    <name type="common">Starlet sea anemone</name>
    <dbReference type="NCBI Taxonomy" id="45351"/>
    <lineage>
        <taxon>Eukaryota</taxon>
        <taxon>Metazoa</taxon>
        <taxon>Cnidaria</taxon>
        <taxon>Anthozoa</taxon>
        <taxon>Hexacorallia</taxon>
        <taxon>Actiniaria</taxon>
        <taxon>Edwardsiidae</taxon>
        <taxon>Nematostella</taxon>
    </lineage>
</organism>
<dbReference type="InParanoid" id="A7SEW4"/>
<comment type="similarity">
    <text evidence="4">Belongs to the CDIP1/LITAF family.</text>
</comment>